<proteinExistence type="predicted"/>
<sequence length="812" mass="91281">MDIDRIRRARDDRKSDCRSFGSNSQKCSQSRKISIGVMVDSFVKTRPKNTKEDEGSMPIAEKVSSKVNSTGDGRNGEGVKAAIKGKKTEAPENETSPWVSTRSFHQKNTTSETVHYANLTTNLPSGDGMSNKLNGVKAALTTYSVQFFANQMSALQSDDGKQKNFDEVSCRTDGGKEGTRKGVEEFSFAVQDNFVPEKEVVENKANKTEDRRETLRMKLWDILGTVSSPNMQVSQDPEMGVNNLCPEQNIDKKCKSVVKPRQNSDTIETDSESPDHAIRRPVTRSLTRNRAPSKVQTNKLRNLTSSTHTKKYPENIYSVEDGFSGRLDTAVTGGSPKFYRKKRERKGFKTEAHKICFPAKDNADEIQQATDMNKTTRCAEKTSSLGNRKGSFQRFPHENNIEFVERENGIQKKDSHQLSETMKMTVQPRNINHVTTFPQHRGQQEDLANSSLENIVDPHSDLQSPTFEIRTPTKSISPGSPPKTNHGELDDHSHAHCSFNSLLASKPDYYRTDVGTESSDDAEELEGSPFMKSDPIMEEEDAKNRLSESSSKERDSNSSKEGRGTESLSPEIGNAWNSKFALHPSKRIRSQENIKFNGFSPISNSPKETEESKGLQGPLGQNQEDGLANAITLFALALERVKSKIKLVTSKKCAEVLMPVAEGIHSQLQNAESQIQRDVGKLTSLSKSKRKRLETEFEEQQEQLKFIYQKFKAEVNQHLEECKSTVEGLDAQEREFRGVVEKQSMALSLSYRFYLIALMRHMRKLLKQLEEAVETQLSDAQRRITAVHNSAREKMLQLKYVVAECLKEGILS</sequence>
<dbReference type="Proteomes" id="UP001060215">
    <property type="component" value="Chromosome 13"/>
</dbReference>
<keyword evidence="2" id="KW-1185">Reference proteome</keyword>
<dbReference type="EMBL" id="CM045770">
    <property type="protein sequence ID" value="KAI7991523.1"/>
    <property type="molecule type" value="Genomic_DNA"/>
</dbReference>
<gene>
    <name evidence="1" type="ORF">LOK49_LG12G00854</name>
</gene>
<protein>
    <submittedName>
        <fullName evidence="1">Meiosis-specific protein ASY3</fullName>
    </submittedName>
</protein>
<evidence type="ECO:0000313" key="2">
    <source>
        <dbReference type="Proteomes" id="UP001060215"/>
    </source>
</evidence>
<reference evidence="1 2" key="1">
    <citation type="journal article" date="2022" name="Plant J.">
        <title>Chromosome-level genome of Camellia lanceoleosa provides a valuable resource for understanding genome evolution and self-incompatibility.</title>
        <authorList>
            <person name="Gong W."/>
            <person name="Xiao S."/>
            <person name="Wang L."/>
            <person name="Liao Z."/>
            <person name="Chang Y."/>
            <person name="Mo W."/>
            <person name="Hu G."/>
            <person name="Li W."/>
            <person name="Zhao G."/>
            <person name="Zhu H."/>
            <person name="Hu X."/>
            <person name="Ji K."/>
            <person name="Xiang X."/>
            <person name="Song Q."/>
            <person name="Yuan D."/>
            <person name="Jin S."/>
            <person name="Zhang L."/>
        </authorList>
    </citation>
    <scope>NUCLEOTIDE SEQUENCE [LARGE SCALE GENOMIC DNA]</scope>
    <source>
        <strain evidence="1">SQ_2022a</strain>
    </source>
</reference>
<accession>A0ACC0FT95</accession>
<comment type="caution">
    <text evidence="1">The sequence shown here is derived from an EMBL/GenBank/DDBJ whole genome shotgun (WGS) entry which is preliminary data.</text>
</comment>
<organism evidence="1 2">
    <name type="scientific">Camellia lanceoleosa</name>
    <dbReference type="NCBI Taxonomy" id="1840588"/>
    <lineage>
        <taxon>Eukaryota</taxon>
        <taxon>Viridiplantae</taxon>
        <taxon>Streptophyta</taxon>
        <taxon>Embryophyta</taxon>
        <taxon>Tracheophyta</taxon>
        <taxon>Spermatophyta</taxon>
        <taxon>Magnoliopsida</taxon>
        <taxon>eudicotyledons</taxon>
        <taxon>Gunneridae</taxon>
        <taxon>Pentapetalae</taxon>
        <taxon>asterids</taxon>
        <taxon>Ericales</taxon>
        <taxon>Theaceae</taxon>
        <taxon>Camellia</taxon>
    </lineage>
</organism>
<name>A0ACC0FT95_9ERIC</name>
<evidence type="ECO:0000313" key="1">
    <source>
        <dbReference type="EMBL" id="KAI7991523.1"/>
    </source>
</evidence>